<proteinExistence type="predicted"/>
<evidence type="ECO:0000313" key="1">
    <source>
        <dbReference type="EMBL" id="MCL9684308.1"/>
    </source>
</evidence>
<dbReference type="PANTHER" id="PTHR35006">
    <property type="entry name" value="GLYOXALASE FAMILY PROTEIN (AFU_ORTHOLOGUE AFUA_5G14830)"/>
    <property type="match status" value="1"/>
</dbReference>
<dbReference type="AlphaFoldDB" id="A0A9X2ID16"/>
<organism evidence="1 2">
    <name type="scientific">Legionella maioricensis</name>
    <dbReference type="NCBI Taxonomy" id="2896528"/>
    <lineage>
        <taxon>Bacteria</taxon>
        <taxon>Pseudomonadati</taxon>
        <taxon>Pseudomonadota</taxon>
        <taxon>Gammaproteobacteria</taxon>
        <taxon>Legionellales</taxon>
        <taxon>Legionellaceae</taxon>
        <taxon>Legionella</taxon>
    </lineage>
</organism>
<dbReference type="InterPro" id="IPR029068">
    <property type="entry name" value="Glyas_Bleomycin-R_OHBP_Dase"/>
</dbReference>
<dbReference type="EMBL" id="JAJKBJ010000009">
    <property type="protein sequence ID" value="MCL9684308.1"/>
    <property type="molecule type" value="Genomic_DNA"/>
</dbReference>
<dbReference type="PANTHER" id="PTHR35006:SF2">
    <property type="entry name" value="GLYOXALASE FAMILY PROTEIN (AFU_ORTHOLOGUE AFUA_5G14830)"/>
    <property type="match status" value="1"/>
</dbReference>
<dbReference type="SUPFAM" id="SSF54593">
    <property type="entry name" value="Glyoxalase/Bleomycin resistance protein/Dihydroxybiphenyl dioxygenase"/>
    <property type="match status" value="1"/>
</dbReference>
<gene>
    <name evidence="1" type="ORF">LOX96_09405</name>
</gene>
<reference evidence="1" key="1">
    <citation type="submission" date="2021-11" db="EMBL/GenBank/DDBJ databases">
        <title>Legionella maioricencis sp. nov., a new species isolated from hot water samples in Mallorca.</title>
        <authorList>
            <person name="Crespi S."/>
            <person name="Drasar V."/>
            <person name="Salva-Serra F."/>
            <person name="Jaen-Luchoro D."/>
            <person name="Pineiro-Iglesias B."/>
            <person name="Aliaga F."/>
            <person name="Fernandez-Juarez V."/>
            <person name="Coll G."/>
            <person name="Moore E.R.B."/>
            <person name="Bennasar-Figueras A."/>
        </authorList>
    </citation>
    <scope>NUCLEOTIDE SEQUENCE</scope>
    <source>
        <strain evidence="1">HCPI-6</strain>
    </source>
</reference>
<comment type="caution">
    <text evidence="1">The sequence shown here is derived from an EMBL/GenBank/DDBJ whole genome shotgun (WGS) entry which is preliminary data.</text>
</comment>
<dbReference type="Gene3D" id="3.10.180.10">
    <property type="entry name" value="2,3-Dihydroxybiphenyl 1,2-Dioxygenase, domain 1"/>
    <property type="match status" value="1"/>
</dbReference>
<dbReference type="Proteomes" id="UP001139721">
    <property type="component" value="Unassembled WGS sequence"/>
</dbReference>
<keyword evidence="2" id="KW-1185">Reference proteome</keyword>
<name>A0A9X2ID16_9GAMM</name>
<evidence type="ECO:0008006" key="3">
    <source>
        <dbReference type="Google" id="ProtNLM"/>
    </source>
</evidence>
<evidence type="ECO:0000313" key="2">
    <source>
        <dbReference type="Proteomes" id="UP001139721"/>
    </source>
</evidence>
<protein>
    <recommendedName>
        <fullName evidence="3">Glyoxalase/bleomycin resistance protein</fullName>
    </recommendedName>
</protein>
<sequence length="119" mass="13520">MISHIGIYVENLKNSSEFYIPLLEAINWEVIIKNDFCVAMGKGNIPFFEIYTGKPASSPIHIAFECASKEEVKTFYNTALQLNASDNGKPGYRDYFPDYYSSFVIDQNGHNLEGLYFGK</sequence>
<dbReference type="RefSeq" id="WP_250421213.1">
    <property type="nucleotide sequence ID" value="NZ_JAJKBJ010000009.1"/>
</dbReference>
<accession>A0A9X2ID16</accession>